<gene>
    <name evidence="1" type="ORF">SAMN06265364_10915</name>
</gene>
<comment type="caution">
    <text evidence="1">The sequence shown here is derived from an EMBL/GenBank/DDBJ whole genome shotgun (WGS) entry which is preliminary data.</text>
</comment>
<dbReference type="InterPro" id="IPR041700">
    <property type="entry name" value="OMP_b-brl_3"/>
</dbReference>
<evidence type="ECO:0000313" key="1">
    <source>
        <dbReference type="EMBL" id="SNR76059.1"/>
    </source>
</evidence>
<dbReference type="GeneID" id="94028825"/>
<accession>A0A2K9H846</accession>
<organism evidence="1 2">
    <name type="scientific">Prevotella jejuni</name>
    <dbReference type="NCBI Taxonomy" id="1177574"/>
    <lineage>
        <taxon>Bacteria</taxon>
        <taxon>Pseudomonadati</taxon>
        <taxon>Bacteroidota</taxon>
        <taxon>Bacteroidia</taxon>
        <taxon>Bacteroidales</taxon>
        <taxon>Prevotellaceae</taxon>
        <taxon>Prevotella</taxon>
    </lineage>
</organism>
<dbReference type="PANTHER" id="PTHR40980">
    <property type="entry name" value="PLUG DOMAIN-CONTAINING PROTEIN"/>
    <property type="match status" value="1"/>
</dbReference>
<reference evidence="1 2" key="1">
    <citation type="submission" date="2017-06" db="EMBL/GenBank/DDBJ databases">
        <authorList>
            <person name="Varghese N."/>
            <person name="Submissions S."/>
        </authorList>
    </citation>
    <scope>NUCLEOTIDE SEQUENCE [LARGE SCALE GENOMIC DNA]</scope>
    <source>
        <strain evidence="1 2">DSM 26989</strain>
    </source>
</reference>
<keyword evidence="2" id="KW-1185">Reference proteome</keyword>
<dbReference type="Pfam" id="PF14905">
    <property type="entry name" value="OMP_b-brl_3"/>
    <property type="match status" value="1"/>
</dbReference>
<proteinExistence type="predicted"/>
<dbReference type="OrthoDB" id="905812at2"/>
<dbReference type="RefSeq" id="WP_089365851.1">
    <property type="nucleotide sequence ID" value="NZ_CP023863.1"/>
</dbReference>
<name>A0A2K9H846_9BACT</name>
<protein>
    <submittedName>
        <fullName evidence="1">Outer membrane receptor proteins, mostly Fe transport</fullName>
    </submittedName>
</protein>
<dbReference type="Proteomes" id="UP000198427">
    <property type="component" value="Unassembled WGS sequence"/>
</dbReference>
<dbReference type="EMBL" id="FZNZ01000009">
    <property type="protein sequence ID" value="SNR76059.1"/>
    <property type="molecule type" value="Genomic_DNA"/>
</dbReference>
<dbReference type="PANTHER" id="PTHR40980:SF4">
    <property type="entry name" value="TONB-DEPENDENT RECEPTOR-LIKE BETA-BARREL DOMAIN-CONTAINING PROTEIN"/>
    <property type="match status" value="1"/>
</dbReference>
<evidence type="ECO:0000313" key="2">
    <source>
        <dbReference type="Proteomes" id="UP000198427"/>
    </source>
</evidence>
<dbReference type="SUPFAM" id="SSF56935">
    <property type="entry name" value="Porins"/>
    <property type="match status" value="1"/>
</dbReference>
<dbReference type="KEGG" id="pje:CRM71_05230"/>
<dbReference type="AlphaFoldDB" id="A0A2K9H846"/>
<sequence>MKKYLYILSFCFLQCALTGFAQNKHTSISDTINLSEVTTLAERPFVQHKADRMIVSVEHSKLLKARSLSNILNLIPGVNYDGEGGITIMGNGIKIYENGKLVRLSGAQLKSYLSSLRGNDIKNLELLPQATAGYDAEGGTAVLVINRQKKHEYGLSGYVGSEYERKSKNLFSEFAGVTYSWGNVALYANMALGQSANHSKISESDYGQNITINSMSESTDKSLYYRPKLGFDFYISPKHYLGVEWAGNYSKDYANACWVHSTITDNSPYQTSIRSYAPYTLKPNTNNVTLNYEWKTDTLGSKLNLIADYVGEREYDLYEYENKYTQGIGGDSIISKSQSSFEYINICSAQVDFTKFFNRHQFTLGTKYINSCIHYDNKLYLGNTTLGGMLSEDVDQWDDFCYVERRYAIYGMYRYSSRPWDFQVGLRDEYTEWNTQQRVRTQLHNNQKGNNIFPSFFVRKGMGQGNALSLSYTQSINRPSYQMVNPFVFHLSETSYKEGNPNLKGELLYNAALQFVLKSRSVFSLSALFIDRKINEVYEQMNERQTRYTLRNDGNLKKLALYIEFPFTCGLWNSRSNVELSENFYRNSTKRVNDFGLILSSFNRFRLSKQLTAMANLHYIRHYKQLYLIQKSDYLGVDIEGDYSCLKDKLNINFGVKDLLNSRGKNQQIFKNGDFEHRTDFDFISRKFFVSVTFSFSTGSKHAIQHDKIHSNEEEKDRI</sequence>
<keyword evidence="1" id="KW-0675">Receptor</keyword>